<dbReference type="InterPro" id="IPR008250">
    <property type="entry name" value="ATPase_P-typ_transduc_dom_A_sf"/>
</dbReference>
<feature type="domain" description="Cation-transporting P-type ATPase N-terminal" evidence="5">
    <location>
        <begin position="7"/>
        <end position="82"/>
    </location>
</feature>
<feature type="transmembrane region" description="Helical" evidence="4">
    <location>
        <begin position="654"/>
        <end position="675"/>
    </location>
</feature>
<comment type="subcellular location">
    <subcellularLocation>
        <location evidence="1">Membrane</location>
        <topology evidence="1">Multi-pass membrane protein</topology>
    </subcellularLocation>
</comment>
<keyword evidence="4" id="KW-0812">Transmembrane</keyword>
<keyword evidence="4" id="KW-1133">Transmembrane helix</keyword>
<organism evidence="6 7">
    <name type="scientific">Saponaria officinalis</name>
    <name type="common">Common soapwort</name>
    <name type="synonym">Lychnis saponaria</name>
    <dbReference type="NCBI Taxonomy" id="3572"/>
    <lineage>
        <taxon>Eukaryota</taxon>
        <taxon>Viridiplantae</taxon>
        <taxon>Streptophyta</taxon>
        <taxon>Embryophyta</taxon>
        <taxon>Tracheophyta</taxon>
        <taxon>Spermatophyta</taxon>
        <taxon>Magnoliopsida</taxon>
        <taxon>eudicotyledons</taxon>
        <taxon>Gunneridae</taxon>
        <taxon>Pentapetalae</taxon>
        <taxon>Caryophyllales</taxon>
        <taxon>Caryophyllaceae</taxon>
        <taxon>Caryophylleae</taxon>
        <taxon>Saponaria</taxon>
    </lineage>
</organism>
<dbReference type="SMART" id="SM00831">
    <property type="entry name" value="Cation_ATPase_N"/>
    <property type="match status" value="1"/>
</dbReference>
<dbReference type="Gene3D" id="1.20.1110.10">
    <property type="entry name" value="Calcium-transporting ATPase, transmembrane domain"/>
    <property type="match status" value="2"/>
</dbReference>
<dbReference type="GO" id="GO:0016020">
    <property type="term" value="C:membrane"/>
    <property type="evidence" value="ECO:0007669"/>
    <property type="project" value="UniProtKB-SubCell"/>
</dbReference>
<dbReference type="Gene3D" id="2.70.150.10">
    <property type="entry name" value="Calcium-transporting ATPase, cytoplasmic transduction domain A"/>
    <property type="match status" value="1"/>
</dbReference>
<feature type="transmembrane region" description="Helical" evidence="4">
    <location>
        <begin position="601"/>
        <end position="626"/>
    </location>
</feature>
<dbReference type="InterPro" id="IPR023298">
    <property type="entry name" value="ATPase_P-typ_TM_dom_sf"/>
</dbReference>
<dbReference type="SUPFAM" id="SSF56784">
    <property type="entry name" value="HAD-like"/>
    <property type="match status" value="1"/>
</dbReference>
<keyword evidence="4" id="KW-0472">Membrane</keyword>
<feature type="transmembrane region" description="Helical" evidence="4">
    <location>
        <begin position="729"/>
        <end position="749"/>
    </location>
</feature>
<protein>
    <recommendedName>
        <fullName evidence="5">Cation-transporting P-type ATPase N-terminal domain-containing protein</fullName>
    </recommendedName>
</protein>
<evidence type="ECO:0000256" key="2">
    <source>
        <dbReference type="ARBA" id="ARBA00022842"/>
    </source>
</evidence>
<dbReference type="GO" id="GO:0000166">
    <property type="term" value="F:nucleotide binding"/>
    <property type="evidence" value="ECO:0007669"/>
    <property type="project" value="InterPro"/>
</dbReference>
<evidence type="ECO:0000313" key="7">
    <source>
        <dbReference type="Proteomes" id="UP001443914"/>
    </source>
</evidence>
<keyword evidence="7" id="KW-1185">Reference proteome</keyword>
<evidence type="ECO:0000256" key="3">
    <source>
        <dbReference type="SAM" id="MobiDB-lite"/>
    </source>
</evidence>
<evidence type="ECO:0000313" key="6">
    <source>
        <dbReference type="EMBL" id="KAK9716598.1"/>
    </source>
</evidence>
<feature type="transmembrane region" description="Helical" evidence="4">
    <location>
        <begin position="769"/>
        <end position="787"/>
    </location>
</feature>
<dbReference type="SUPFAM" id="SSF81665">
    <property type="entry name" value="Calcium ATPase, transmembrane domain M"/>
    <property type="match status" value="1"/>
</dbReference>
<dbReference type="PANTHER" id="PTHR42861">
    <property type="entry name" value="CALCIUM-TRANSPORTING ATPASE"/>
    <property type="match status" value="1"/>
</dbReference>
<dbReference type="AlphaFoldDB" id="A0AAW1KG09"/>
<dbReference type="SUPFAM" id="SSF81653">
    <property type="entry name" value="Calcium ATPase, transduction domain A"/>
    <property type="match status" value="1"/>
</dbReference>
<feature type="transmembrane region" description="Helical" evidence="4">
    <location>
        <begin position="247"/>
        <end position="267"/>
    </location>
</feature>
<reference evidence="6" key="1">
    <citation type="submission" date="2024-03" db="EMBL/GenBank/DDBJ databases">
        <title>WGS assembly of Saponaria officinalis var. Norfolk2.</title>
        <authorList>
            <person name="Jenkins J."/>
            <person name="Shu S."/>
            <person name="Grimwood J."/>
            <person name="Barry K."/>
            <person name="Goodstein D."/>
            <person name="Schmutz J."/>
            <person name="Leebens-Mack J."/>
            <person name="Osbourn A."/>
        </authorList>
    </citation>
    <scope>NUCLEOTIDE SEQUENCE [LARGE SCALE GENOMIC DNA]</scope>
    <source>
        <strain evidence="6">JIC</strain>
    </source>
</reference>
<dbReference type="InterPro" id="IPR036412">
    <property type="entry name" value="HAD-like_sf"/>
</dbReference>
<feature type="transmembrane region" description="Helical" evidence="4">
    <location>
        <begin position="274"/>
        <end position="293"/>
    </location>
</feature>
<name>A0AAW1KG09_SAPOF</name>
<dbReference type="Pfam" id="PF00690">
    <property type="entry name" value="Cation_ATPase_N"/>
    <property type="match status" value="1"/>
</dbReference>
<feature type="region of interest" description="Disordered" evidence="3">
    <location>
        <begin position="854"/>
        <end position="883"/>
    </location>
</feature>
<gene>
    <name evidence="6" type="ORF">RND81_06G244600</name>
</gene>
<dbReference type="InterPro" id="IPR059000">
    <property type="entry name" value="ATPase_P-type_domA"/>
</dbReference>
<dbReference type="InterPro" id="IPR004014">
    <property type="entry name" value="ATPase_P-typ_cation-transptr_N"/>
</dbReference>
<evidence type="ECO:0000259" key="5">
    <source>
        <dbReference type="SMART" id="SM00831"/>
    </source>
</evidence>
<dbReference type="Gene3D" id="3.40.1110.10">
    <property type="entry name" value="Calcium-transporting ATPase, cytoplasmic domain N"/>
    <property type="match status" value="1"/>
</dbReference>
<comment type="caution">
    <text evidence="6">The sequence shown here is derived from an EMBL/GenBank/DDBJ whole genome shotgun (WGS) entry which is preliminary data.</text>
</comment>
<dbReference type="EMBL" id="JBDFQZ010000006">
    <property type="protein sequence ID" value="KAK9716598.1"/>
    <property type="molecule type" value="Genomic_DNA"/>
</dbReference>
<dbReference type="InterPro" id="IPR023299">
    <property type="entry name" value="ATPase_P-typ_cyto_dom_N"/>
</dbReference>
<sequence length="883" mass="98105">MANTEIDLYDIPIEEALQKLGSSREGLTAEEAEERLRRFGRTNVVTIHKTCIARAKKFLVDFFRPMNSRLIASMIVVVYQSEQRPKLPWIPFIVYASVVNTSIYYHSMNNRVNSSINKLLASLAWKLKSVEVLRSGRWTKVHASELVSGDVIMIEPRIVVPANVRLLEGYSVLIDQGDPQSSLTGEPAQFIKQEGDAVCYGSCCEGGESKAVVVTTLAARCSSIKSVRSVVSNRDKYLDKVLTTIRNVTLCLTTVAVLVETIVMCAIEHRGFDSMINSLLVLVIGGIPVTLWWTTQNTISEGSNIKDLFRSKKGAVFKRMHVVKEMADMDVLCICLSGPFMPSSLHVLRDMIEVIADGVDANFLILMAARACQDVNHDAVDAAILGTLDNPEEVWSGIREVSFQSRIPAGRLTTIEYTDNDGKVHQVCKGDLQEILNLAHNKNSIAQRVERVAKFFRDGGWQPVAVAHQVTARDQWEVIGIVPLVCVPSYDNADILRNASDLGIDVKLVTEHKCEFIKQLQSQGHICGMIGQYGFDVDAVNKADIGIAGLRVSNSVRKASDVVFTTTGLDFLLQTVLTCRKISKRIKAYCTYTIATTIHNLLSFLLLALIWKFVVPPMLLLIFVILNDALNRAAYATYEVKPASVPDRWKLAEVLRTGILLGVYFASTTLLFFLAANCTDIFQEIFGMSSLKSNYPKLGTAMYLQISISSQQLALFTQSRHWSGGRQDMLYVFGHTNSLMVAVLIAVYANDNDYWPGISRIEWGWVGVIWFYNIIFYQVLLIIKPLIQKVALIRRRNIGGDRRPGSSMPTSGQMPPPIIPQEPQTAIIREPQTVIFIDAQTVIINSPQTVSISSDVQTTRDAPVESASTSPGYETATSSECWL</sequence>
<proteinExistence type="predicted"/>
<accession>A0AAW1KG09</accession>
<dbReference type="Pfam" id="PF00122">
    <property type="entry name" value="E1-E2_ATPase"/>
    <property type="match status" value="1"/>
</dbReference>
<evidence type="ECO:0000256" key="1">
    <source>
        <dbReference type="ARBA" id="ARBA00004141"/>
    </source>
</evidence>
<evidence type="ECO:0000256" key="4">
    <source>
        <dbReference type="SAM" id="Phobius"/>
    </source>
</evidence>
<keyword evidence="2" id="KW-0460">Magnesium</keyword>
<dbReference type="Proteomes" id="UP001443914">
    <property type="component" value="Unassembled WGS sequence"/>
</dbReference>